<reference evidence="2" key="1">
    <citation type="journal article" date="2014" name="Front. Microbiol.">
        <title>High frequency of phylogenetically diverse reductive dehalogenase-homologous genes in deep subseafloor sedimentary metagenomes.</title>
        <authorList>
            <person name="Kawai M."/>
            <person name="Futagami T."/>
            <person name="Toyoda A."/>
            <person name="Takaki Y."/>
            <person name="Nishi S."/>
            <person name="Hori S."/>
            <person name="Arai W."/>
            <person name="Tsubouchi T."/>
            <person name="Morono Y."/>
            <person name="Uchiyama I."/>
            <person name="Ito T."/>
            <person name="Fujiyama A."/>
            <person name="Inagaki F."/>
            <person name="Takami H."/>
        </authorList>
    </citation>
    <scope>NUCLEOTIDE SEQUENCE</scope>
    <source>
        <strain evidence="2">Expedition CK06-06</strain>
    </source>
</reference>
<feature type="non-terminal residue" evidence="2">
    <location>
        <position position="1"/>
    </location>
</feature>
<dbReference type="InterPro" id="IPR000182">
    <property type="entry name" value="GNAT_dom"/>
</dbReference>
<accession>X1D7Q5</accession>
<comment type="caution">
    <text evidence="2">The sequence shown here is derived from an EMBL/GenBank/DDBJ whole genome shotgun (WGS) entry which is preliminary data.</text>
</comment>
<dbReference type="PROSITE" id="PS51186">
    <property type="entry name" value="GNAT"/>
    <property type="match status" value="1"/>
</dbReference>
<feature type="domain" description="N-acetyltransferase" evidence="1">
    <location>
        <begin position="1"/>
        <end position="112"/>
    </location>
</feature>
<dbReference type="InterPro" id="IPR016181">
    <property type="entry name" value="Acyl_CoA_acyltransferase"/>
</dbReference>
<dbReference type="EMBL" id="BART01034288">
    <property type="protein sequence ID" value="GAH16262.1"/>
    <property type="molecule type" value="Genomic_DNA"/>
</dbReference>
<dbReference type="AlphaFoldDB" id="X1D7Q5"/>
<evidence type="ECO:0000313" key="2">
    <source>
        <dbReference type="EMBL" id="GAH16262.1"/>
    </source>
</evidence>
<sequence>NNQYEMPEVDGPEAMKRVKECSAAIFLVAEANGKVVGCIRGVYDGSRALIHLLSIHPKYQKRGIGTNLVKKIIERFKKRGACILSIEYIFTVLLKNHYFLNLYFSSALYTKG</sequence>
<proteinExistence type="predicted"/>
<dbReference type="CDD" id="cd04301">
    <property type="entry name" value="NAT_SF"/>
    <property type="match status" value="1"/>
</dbReference>
<dbReference type="GO" id="GO:0016747">
    <property type="term" value="F:acyltransferase activity, transferring groups other than amino-acyl groups"/>
    <property type="evidence" value="ECO:0007669"/>
    <property type="project" value="InterPro"/>
</dbReference>
<gene>
    <name evidence="2" type="ORF">S01H4_58650</name>
</gene>
<dbReference type="Gene3D" id="3.40.630.30">
    <property type="match status" value="1"/>
</dbReference>
<protein>
    <recommendedName>
        <fullName evidence="1">N-acetyltransferase domain-containing protein</fullName>
    </recommendedName>
</protein>
<name>X1D7Q5_9ZZZZ</name>
<evidence type="ECO:0000259" key="1">
    <source>
        <dbReference type="PROSITE" id="PS51186"/>
    </source>
</evidence>
<organism evidence="2">
    <name type="scientific">marine sediment metagenome</name>
    <dbReference type="NCBI Taxonomy" id="412755"/>
    <lineage>
        <taxon>unclassified sequences</taxon>
        <taxon>metagenomes</taxon>
        <taxon>ecological metagenomes</taxon>
    </lineage>
</organism>
<dbReference type="SUPFAM" id="SSF55729">
    <property type="entry name" value="Acyl-CoA N-acyltransferases (Nat)"/>
    <property type="match status" value="1"/>
</dbReference>
<dbReference type="Pfam" id="PF00583">
    <property type="entry name" value="Acetyltransf_1"/>
    <property type="match status" value="1"/>
</dbReference>